<feature type="domain" description="HTH luxR-type" evidence="4">
    <location>
        <begin position="794"/>
        <end position="859"/>
    </location>
</feature>
<dbReference type="InterPro" id="IPR041617">
    <property type="entry name" value="TPR_MalT"/>
</dbReference>
<accession>A0A9X2IR79</accession>
<keyword evidence="6" id="KW-1185">Reference proteome</keyword>
<dbReference type="Pfam" id="PF00196">
    <property type="entry name" value="GerE"/>
    <property type="match status" value="1"/>
</dbReference>
<dbReference type="Gene3D" id="1.25.40.10">
    <property type="entry name" value="Tetratricopeptide repeat domain"/>
    <property type="match status" value="1"/>
</dbReference>
<evidence type="ECO:0000256" key="1">
    <source>
        <dbReference type="ARBA" id="ARBA00023015"/>
    </source>
</evidence>
<dbReference type="EMBL" id="JAMBOL010000014">
    <property type="protein sequence ID" value="MCM3715313.1"/>
    <property type="molecule type" value="Genomic_DNA"/>
</dbReference>
<dbReference type="RefSeq" id="WP_251224069.1">
    <property type="nucleotide sequence ID" value="NZ_JAMBOL010000014.1"/>
</dbReference>
<dbReference type="CDD" id="cd06170">
    <property type="entry name" value="LuxR_C_like"/>
    <property type="match status" value="1"/>
</dbReference>
<dbReference type="SMART" id="SM00421">
    <property type="entry name" value="HTH_LUXR"/>
    <property type="match status" value="1"/>
</dbReference>
<dbReference type="Pfam" id="PF25873">
    <property type="entry name" value="WHD_MalT"/>
    <property type="match status" value="1"/>
</dbReference>
<dbReference type="GO" id="GO:0003677">
    <property type="term" value="F:DNA binding"/>
    <property type="evidence" value="ECO:0007669"/>
    <property type="project" value="UniProtKB-KW"/>
</dbReference>
<dbReference type="SUPFAM" id="SSF52540">
    <property type="entry name" value="P-loop containing nucleoside triphosphate hydrolases"/>
    <property type="match status" value="1"/>
</dbReference>
<sequence>MTNQIQPTILKTKITLPVPKDSSVLRSRLLDTLNAGSKGRLTIVTAPAGFGKTTLLTQWADSNSLPCVWLSLDEMDNDTVRFWRYILHAIASVLPQLNREHIYNLERALSGSSIYSFLDSLINELFASSKEIAILIDDYHIINDAHIHDSITYFIHYLPSTIHMIISSRKELPFSTAKWTVQNEVSSIDMEQLQFTLDEAELFYTNVNELELSHQQIGKLHEQTGGWAAGLQLVTLSIRSKTDYDHFIQEFNGDHRNVSDFLFQEVMSGLPDELYTFLLDSSVLSRMNAPITDAITNRSNSRDMLEMIKQLNLFIIPLDDQNSWFRYHHLFAQFLQGMFKKNSPEGWLRANRMASECLASYGFMDEAIHHALEAQDFDLTQRYLAQNLPNVLRQGEHKTLLLWFQRIPDKTLLTPEMSLLYAFVLLLNSDFLEADRLLEKVEQESSSIDEPSRKGQLQSGILFVRANLMFLNGDFKKWLKFVEGIRDRILPENAVFYNYNYNLSEPLVRRTPLGLKGVLSADTDTIGRMFNEILESHGWTQSLINLYVKQSLCEGYYEWNELDKSRKLLNEVERNTLQMPVPGLFIPLVIMQARFHIVDQNFDLAHERIRDAIQSTSEAHWLRLLHAFQIRLYLLEGRLIQAKKEAEKLGLTAEAYPAFNQEYANIALVRLLGKQRKEAEALRLLERMKPQAAREQLISSLVEISALQSLLEYQRGLKDKATQHIHEALMLGEQNRYVRSFLDDGADMKAVLMHYLKVKQHEPSMFPSSEVTENYVHQLVASFPKEIMSQKQHKEELAEPLNRNEINLLRLLNQGATNKQMAEELALSPGTVRVYLSRLYEKLGVSSRTQALLAAQNLKLLE</sequence>
<dbReference type="InterPro" id="IPR059106">
    <property type="entry name" value="WHD_MalT"/>
</dbReference>
<evidence type="ECO:0000256" key="3">
    <source>
        <dbReference type="ARBA" id="ARBA00023163"/>
    </source>
</evidence>
<gene>
    <name evidence="5" type="ORF">M3202_14675</name>
</gene>
<dbReference type="Proteomes" id="UP001139179">
    <property type="component" value="Unassembled WGS sequence"/>
</dbReference>
<dbReference type="InterPro" id="IPR000792">
    <property type="entry name" value="Tscrpt_reg_LuxR_C"/>
</dbReference>
<keyword evidence="3" id="KW-0804">Transcription</keyword>
<evidence type="ECO:0000313" key="6">
    <source>
        <dbReference type="Proteomes" id="UP001139179"/>
    </source>
</evidence>
<comment type="caution">
    <text evidence="5">The sequence shown here is derived from an EMBL/GenBank/DDBJ whole genome shotgun (WGS) entry which is preliminary data.</text>
</comment>
<dbReference type="GO" id="GO:0006355">
    <property type="term" value="P:regulation of DNA-templated transcription"/>
    <property type="evidence" value="ECO:0007669"/>
    <property type="project" value="InterPro"/>
</dbReference>
<organism evidence="5 6">
    <name type="scientific">Halalkalibacter oceani</name>
    <dbReference type="NCBI Taxonomy" id="1653776"/>
    <lineage>
        <taxon>Bacteria</taxon>
        <taxon>Bacillati</taxon>
        <taxon>Bacillota</taxon>
        <taxon>Bacilli</taxon>
        <taxon>Bacillales</taxon>
        <taxon>Bacillaceae</taxon>
        <taxon>Halalkalibacter</taxon>
    </lineage>
</organism>
<protein>
    <submittedName>
        <fullName evidence="5">LuxR C-terminal-related transcriptional regulator</fullName>
    </submittedName>
</protein>
<dbReference type="InterPro" id="IPR036388">
    <property type="entry name" value="WH-like_DNA-bd_sf"/>
</dbReference>
<dbReference type="SUPFAM" id="SSF46894">
    <property type="entry name" value="C-terminal effector domain of the bipartite response regulators"/>
    <property type="match status" value="1"/>
</dbReference>
<reference evidence="5" key="1">
    <citation type="submission" date="2022-05" db="EMBL/GenBank/DDBJ databases">
        <title>Comparative Genomics of Spacecraft Associated Microbes.</title>
        <authorList>
            <person name="Tran M.T."/>
            <person name="Wright A."/>
            <person name="Seuylemezian A."/>
            <person name="Eisen J."/>
            <person name="Coil D."/>
        </authorList>
    </citation>
    <scope>NUCLEOTIDE SEQUENCE</scope>
    <source>
        <strain evidence="5">214.1.1</strain>
    </source>
</reference>
<dbReference type="InterPro" id="IPR011990">
    <property type="entry name" value="TPR-like_helical_dom_sf"/>
</dbReference>
<dbReference type="PANTHER" id="PTHR44688">
    <property type="entry name" value="DNA-BINDING TRANSCRIPTIONAL ACTIVATOR DEVR_DOSR"/>
    <property type="match status" value="1"/>
</dbReference>
<dbReference type="PROSITE" id="PS50043">
    <property type="entry name" value="HTH_LUXR_2"/>
    <property type="match status" value="1"/>
</dbReference>
<dbReference type="AlphaFoldDB" id="A0A9X2IR79"/>
<dbReference type="Gene3D" id="1.10.10.10">
    <property type="entry name" value="Winged helix-like DNA-binding domain superfamily/Winged helix DNA-binding domain"/>
    <property type="match status" value="1"/>
</dbReference>
<keyword evidence="1" id="KW-0805">Transcription regulation</keyword>
<dbReference type="InterPro" id="IPR016032">
    <property type="entry name" value="Sig_transdc_resp-reg_C-effctor"/>
</dbReference>
<proteinExistence type="predicted"/>
<dbReference type="PRINTS" id="PR00038">
    <property type="entry name" value="HTHLUXR"/>
</dbReference>
<dbReference type="PANTHER" id="PTHR44688:SF16">
    <property type="entry name" value="DNA-BINDING TRANSCRIPTIONAL ACTIVATOR DEVR_DOSR"/>
    <property type="match status" value="1"/>
</dbReference>
<dbReference type="InterPro" id="IPR027417">
    <property type="entry name" value="P-loop_NTPase"/>
</dbReference>
<dbReference type="SUPFAM" id="SSF48452">
    <property type="entry name" value="TPR-like"/>
    <property type="match status" value="1"/>
</dbReference>
<dbReference type="Gene3D" id="3.40.50.300">
    <property type="entry name" value="P-loop containing nucleotide triphosphate hydrolases"/>
    <property type="match status" value="1"/>
</dbReference>
<keyword evidence="2" id="KW-0238">DNA-binding</keyword>
<evidence type="ECO:0000259" key="4">
    <source>
        <dbReference type="PROSITE" id="PS50043"/>
    </source>
</evidence>
<dbReference type="Pfam" id="PF17874">
    <property type="entry name" value="TPR_MalT"/>
    <property type="match status" value="1"/>
</dbReference>
<evidence type="ECO:0000313" key="5">
    <source>
        <dbReference type="EMBL" id="MCM3715313.1"/>
    </source>
</evidence>
<name>A0A9X2IR79_9BACI</name>
<evidence type="ECO:0000256" key="2">
    <source>
        <dbReference type="ARBA" id="ARBA00023125"/>
    </source>
</evidence>